<organism evidence="2 3">
    <name type="scientific">Streptomyces durbertensis</name>
    <dbReference type="NCBI Taxonomy" id="2448886"/>
    <lineage>
        <taxon>Bacteria</taxon>
        <taxon>Bacillati</taxon>
        <taxon>Actinomycetota</taxon>
        <taxon>Actinomycetes</taxon>
        <taxon>Kitasatosporales</taxon>
        <taxon>Streptomycetaceae</taxon>
        <taxon>Streptomyces</taxon>
    </lineage>
</organism>
<dbReference type="EMBL" id="WMLF01000380">
    <property type="protein sequence ID" value="MBB1245973.1"/>
    <property type="molecule type" value="Genomic_DNA"/>
</dbReference>
<dbReference type="RefSeq" id="WP_182857256.1">
    <property type="nucleotide sequence ID" value="NZ_WMLF01000380.1"/>
</dbReference>
<evidence type="ECO:0000313" key="3">
    <source>
        <dbReference type="Proteomes" id="UP000766698"/>
    </source>
</evidence>
<feature type="compositionally biased region" description="Basic and acidic residues" evidence="1">
    <location>
        <begin position="297"/>
        <end position="311"/>
    </location>
</feature>
<dbReference type="InterPro" id="IPR010310">
    <property type="entry name" value="T7SS_ESAT-6-like"/>
</dbReference>
<feature type="compositionally biased region" description="Basic and acidic residues" evidence="1">
    <location>
        <begin position="85"/>
        <end position="107"/>
    </location>
</feature>
<dbReference type="InterPro" id="IPR036689">
    <property type="entry name" value="ESAT-6-like_sf"/>
</dbReference>
<protein>
    <submittedName>
        <fullName evidence="2">WXG100 family type VII secretion target</fullName>
    </submittedName>
</protein>
<feature type="region of interest" description="Disordered" evidence="1">
    <location>
        <begin position="223"/>
        <end position="311"/>
    </location>
</feature>
<feature type="compositionally biased region" description="Gly residues" evidence="1">
    <location>
        <begin position="158"/>
        <end position="170"/>
    </location>
</feature>
<comment type="caution">
    <text evidence="2">The sequence shown here is derived from an EMBL/GenBank/DDBJ whole genome shotgun (WGS) entry which is preliminary data.</text>
</comment>
<dbReference type="Pfam" id="PF06013">
    <property type="entry name" value="WXG100"/>
    <property type="match status" value="1"/>
</dbReference>
<dbReference type="Proteomes" id="UP000766698">
    <property type="component" value="Unassembled WGS sequence"/>
</dbReference>
<dbReference type="Gene3D" id="1.10.287.1060">
    <property type="entry name" value="ESAT-6-like"/>
    <property type="match status" value="1"/>
</dbReference>
<keyword evidence="3" id="KW-1185">Reference proteome</keyword>
<evidence type="ECO:0000313" key="2">
    <source>
        <dbReference type="EMBL" id="MBB1245973.1"/>
    </source>
</evidence>
<feature type="region of interest" description="Disordered" evidence="1">
    <location>
        <begin position="73"/>
        <end position="115"/>
    </location>
</feature>
<accession>A0ABR6EKV9</accession>
<feature type="region of interest" description="Disordered" evidence="1">
    <location>
        <begin position="152"/>
        <end position="195"/>
    </location>
</feature>
<proteinExistence type="predicted"/>
<sequence>MSEERTVEALREAAAGWRQFGGQVEDVLRALDAEVRAVVGEQWRGRAAEVFDGEWRRLRAAVEEALPAFTTAGDALSSAADDAEEAARRAAREEARTLGDGPGEEHGGAAFGDGDEFADLGGAVGGEVTRGSAHAFSLEDLDRALAARSADHTELLGGSSGPDPAGGTGAEGASTPESGPAGGGHREAPGGAAAAPVAVPPGMQAAYVITALSQLGTVLGSTFARSQGGGGGRSGLARSPGGDASDAPRGASPFPTPEPRSDEAPRGGLGIAGGRRTPARNAEGGDAADAGAASGERPADGPDRGRHGAFG</sequence>
<name>A0ABR6EKV9_9ACTN</name>
<dbReference type="SUPFAM" id="SSF140453">
    <property type="entry name" value="EsxAB dimer-like"/>
    <property type="match status" value="1"/>
</dbReference>
<reference evidence="3" key="1">
    <citation type="journal article" date="2020" name="Syst. Appl. Microbiol.">
        <title>Streptomyces alkaliterrae sp. nov., isolated from an alkaline soil, and emended descriptions of Streptomyces alkaliphilus, Streptomyces calidiresistens and Streptomyces durbertensis.</title>
        <authorList>
            <person name="Swiecimska M."/>
            <person name="Golinska P."/>
            <person name="Nouioui I."/>
            <person name="Wypij M."/>
            <person name="Rai M."/>
            <person name="Sangal V."/>
            <person name="Goodfellow M."/>
        </authorList>
    </citation>
    <scope>NUCLEOTIDE SEQUENCE [LARGE SCALE GENOMIC DNA]</scope>
    <source>
        <strain evidence="3">DSM 104538</strain>
    </source>
</reference>
<feature type="compositionally biased region" description="Low complexity" evidence="1">
    <location>
        <begin position="279"/>
        <end position="296"/>
    </location>
</feature>
<evidence type="ECO:0000256" key="1">
    <source>
        <dbReference type="SAM" id="MobiDB-lite"/>
    </source>
</evidence>
<gene>
    <name evidence="2" type="ORF">GL263_20810</name>
</gene>